<protein>
    <submittedName>
        <fullName evidence="4">Translin-associated factor X-interacting protein 1</fullName>
    </submittedName>
</protein>
<dbReference type="PANTHER" id="PTHR16306">
    <property type="entry name" value="TRANSLIN-ASSOCIATED FACTOR X-INTERACTING PROTEIN 1"/>
    <property type="match status" value="1"/>
</dbReference>
<reference evidence="4 5" key="1">
    <citation type="journal article" date="2017" name="Nat. Ecol. Evol.">
        <title>Scallop genome provides insights into evolution of bilaterian karyotype and development.</title>
        <authorList>
            <person name="Wang S."/>
            <person name="Zhang J."/>
            <person name="Jiao W."/>
            <person name="Li J."/>
            <person name="Xun X."/>
            <person name="Sun Y."/>
            <person name="Guo X."/>
            <person name="Huan P."/>
            <person name="Dong B."/>
            <person name="Zhang L."/>
            <person name="Hu X."/>
            <person name="Sun X."/>
            <person name="Wang J."/>
            <person name="Zhao C."/>
            <person name="Wang Y."/>
            <person name="Wang D."/>
            <person name="Huang X."/>
            <person name="Wang R."/>
            <person name="Lv J."/>
            <person name="Li Y."/>
            <person name="Zhang Z."/>
            <person name="Liu B."/>
            <person name="Lu W."/>
            <person name="Hui Y."/>
            <person name="Liang J."/>
            <person name="Zhou Z."/>
            <person name="Hou R."/>
            <person name="Li X."/>
            <person name="Liu Y."/>
            <person name="Li H."/>
            <person name="Ning X."/>
            <person name="Lin Y."/>
            <person name="Zhao L."/>
            <person name="Xing Q."/>
            <person name="Dou J."/>
            <person name="Li Y."/>
            <person name="Mao J."/>
            <person name="Guo H."/>
            <person name="Dou H."/>
            <person name="Li T."/>
            <person name="Mu C."/>
            <person name="Jiang W."/>
            <person name="Fu Q."/>
            <person name="Fu X."/>
            <person name="Miao Y."/>
            <person name="Liu J."/>
            <person name="Yu Q."/>
            <person name="Li R."/>
            <person name="Liao H."/>
            <person name="Li X."/>
            <person name="Kong Y."/>
            <person name="Jiang Z."/>
            <person name="Chourrout D."/>
            <person name="Li R."/>
            <person name="Bao Z."/>
        </authorList>
    </citation>
    <scope>NUCLEOTIDE SEQUENCE [LARGE SCALE GENOMIC DNA]</scope>
    <source>
        <strain evidence="4 5">PY_sf001</strain>
    </source>
</reference>
<feature type="domain" description="Translin-associated factor X-interacting protein 1 N-terminal" evidence="3">
    <location>
        <begin position="115"/>
        <end position="225"/>
    </location>
</feature>
<dbReference type="Proteomes" id="UP000242188">
    <property type="component" value="Unassembled WGS sequence"/>
</dbReference>
<comment type="caution">
    <text evidence="4">The sequence shown here is derived from an EMBL/GenBank/DDBJ whole genome shotgun (WGS) entry which is preliminary data.</text>
</comment>
<dbReference type="PANTHER" id="PTHR16306:SF0">
    <property type="entry name" value="TRANSLIN-ASSOCIATED FACTOR X-INTERACTING PROTEIN 1"/>
    <property type="match status" value="1"/>
</dbReference>
<keyword evidence="1 2" id="KW-0175">Coiled coil</keyword>
<evidence type="ECO:0000313" key="4">
    <source>
        <dbReference type="EMBL" id="OWF44195.1"/>
    </source>
</evidence>
<dbReference type="GO" id="GO:0005737">
    <property type="term" value="C:cytoplasm"/>
    <property type="evidence" value="ECO:0007669"/>
    <property type="project" value="TreeGrafter"/>
</dbReference>
<evidence type="ECO:0000313" key="5">
    <source>
        <dbReference type="Proteomes" id="UP000242188"/>
    </source>
</evidence>
<proteinExistence type="predicted"/>
<feature type="coiled-coil region" evidence="2">
    <location>
        <begin position="296"/>
        <end position="353"/>
    </location>
</feature>
<feature type="coiled-coil region" evidence="2">
    <location>
        <begin position="201"/>
        <end position="242"/>
    </location>
</feature>
<gene>
    <name evidence="4" type="ORF">KP79_PYT14430</name>
</gene>
<dbReference type="STRING" id="6573.A0A210Q650"/>
<keyword evidence="5" id="KW-1185">Reference proteome</keyword>
<dbReference type="Pfam" id="PF15739">
    <property type="entry name" value="TSNAXIP1_N"/>
    <property type="match status" value="1"/>
</dbReference>
<evidence type="ECO:0000256" key="1">
    <source>
        <dbReference type="ARBA" id="ARBA00023054"/>
    </source>
</evidence>
<evidence type="ECO:0000256" key="2">
    <source>
        <dbReference type="SAM" id="Coils"/>
    </source>
</evidence>
<sequence length="720" mass="83190">MEGKMAMVRTLPPLAGRGGPIGPMSPRMGPKFDGLTGPSYKLDNKTYPLPNPKALKPYADTIAGAIDTWPAHASGHNVPRTTLVLTKNKNLVLYDEDLMGKPQIIPKPRFLEQLEGYLKTELKALGVTQVLPNDLRLQAHREVFEYLIEDFKTYKPLLSSIKNEYEMMLAFQRQQIRELDPLKQMLVTVSEQCDQKIMAIREEEKQEIRDLKMENRRLMDVIQLMNNKQKDLMTQVAKLQEDLATEYHRYRDECDARKQLVSDINDLRYQQDDYMMSKQSASDEAQDDPMTLKIALKKAREDEKAATERLNNMVANYGDVIPRRDFELIEAKYNQLQELYTTAQDDFLKLQKEHDALLDVNKTVTKQRDEYYMECETLKRSSTPRPDWDKCADHVQGGMARWQELSKGKRSNELVDVLIAEIAAGGAGDLGGAEYFDGQGTGPTVPKYLQVEGPVRNRRLGKRDCSMLIRDIWREKVAHDAERTDGKREAMSEFMDLYLERRFPMPQMKIEWGYNLQDACERYAHDELIGLFWGVLTYNIDEEIYHDQMNKVEQLLNHLTNADMEKGNQEKVSKDELRQGLRATFPGMEDETLMVAMKAADVELDSKEEDIEYKELFKEDDEGRTGPFLEEVMKFIKQERLTYVEDIKQQLAGINNVTVDDLKRALSLADPEIDNTLMDKYLAWAFDTTAEKFNEVEPLEQSKLVERLRNGCLHRAGKKM</sequence>
<dbReference type="EMBL" id="NEDP02004845">
    <property type="protein sequence ID" value="OWF44195.1"/>
    <property type="molecule type" value="Genomic_DNA"/>
</dbReference>
<dbReference type="OrthoDB" id="261426at2759"/>
<accession>A0A210Q650</accession>
<dbReference type="InterPro" id="IPR032755">
    <property type="entry name" value="TSNAXIP1_N"/>
</dbReference>
<organism evidence="4 5">
    <name type="scientific">Mizuhopecten yessoensis</name>
    <name type="common">Japanese scallop</name>
    <name type="synonym">Patinopecten yessoensis</name>
    <dbReference type="NCBI Taxonomy" id="6573"/>
    <lineage>
        <taxon>Eukaryota</taxon>
        <taxon>Metazoa</taxon>
        <taxon>Spiralia</taxon>
        <taxon>Lophotrochozoa</taxon>
        <taxon>Mollusca</taxon>
        <taxon>Bivalvia</taxon>
        <taxon>Autobranchia</taxon>
        <taxon>Pteriomorphia</taxon>
        <taxon>Pectinida</taxon>
        <taxon>Pectinoidea</taxon>
        <taxon>Pectinidae</taxon>
        <taxon>Mizuhopecten</taxon>
    </lineage>
</organism>
<dbReference type="AlphaFoldDB" id="A0A210Q650"/>
<evidence type="ECO:0000259" key="3">
    <source>
        <dbReference type="Pfam" id="PF15739"/>
    </source>
</evidence>
<name>A0A210Q650_MIZYE</name>